<dbReference type="Proteomes" id="UP000535406">
    <property type="component" value="Unassembled WGS sequence"/>
</dbReference>
<dbReference type="RefSeq" id="WP_184146687.1">
    <property type="nucleotide sequence ID" value="NZ_JACHIK010000023.1"/>
</dbReference>
<dbReference type="InterPro" id="IPR029063">
    <property type="entry name" value="SAM-dependent_MTases_sf"/>
</dbReference>
<sequence>MSDVAGALRHWVTFLKAGGVLAFETPAKPFGLSQRAVEVAARRGIHLAYGEVADTQGKCQVLLSGAGLEVLSVRTEFADTATVPVQAALELWDQRVDHPAWAPIKDATASERQVMRDDFNSKRRSGCY</sequence>
<name>A0A7W8DWJ9_9HYPH</name>
<dbReference type="Gene3D" id="3.40.50.150">
    <property type="entry name" value="Vaccinia Virus protein VP39"/>
    <property type="match status" value="1"/>
</dbReference>
<organism evidence="1 2">
    <name type="scientific">Shinella fusca</name>
    <dbReference type="NCBI Taxonomy" id="544480"/>
    <lineage>
        <taxon>Bacteria</taxon>
        <taxon>Pseudomonadati</taxon>
        <taxon>Pseudomonadota</taxon>
        <taxon>Alphaproteobacteria</taxon>
        <taxon>Hyphomicrobiales</taxon>
        <taxon>Rhizobiaceae</taxon>
        <taxon>Shinella</taxon>
    </lineage>
</organism>
<gene>
    <name evidence="1" type="ORF">HNQ66_004370</name>
</gene>
<comment type="caution">
    <text evidence="1">The sequence shown here is derived from an EMBL/GenBank/DDBJ whole genome shotgun (WGS) entry which is preliminary data.</text>
</comment>
<evidence type="ECO:0000313" key="2">
    <source>
        <dbReference type="Proteomes" id="UP000535406"/>
    </source>
</evidence>
<accession>A0A7W8DWJ9</accession>
<dbReference type="AlphaFoldDB" id="A0A7W8DWJ9"/>
<proteinExistence type="predicted"/>
<keyword evidence="2" id="KW-1185">Reference proteome</keyword>
<protein>
    <submittedName>
        <fullName evidence="1">Uncharacterized protein</fullName>
    </submittedName>
</protein>
<reference evidence="1 2" key="1">
    <citation type="submission" date="2020-08" db="EMBL/GenBank/DDBJ databases">
        <title>Genomic Encyclopedia of Type Strains, Phase IV (KMG-IV): sequencing the most valuable type-strain genomes for metagenomic binning, comparative biology and taxonomic classification.</title>
        <authorList>
            <person name="Goeker M."/>
        </authorList>
    </citation>
    <scope>NUCLEOTIDE SEQUENCE [LARGE SCALE GENOMIC DNA]</scope>
    <source>
        <strain evidence="1 2">DSM 21319</strain>
    </source>
</reference>
<dbReference type="EMBL" id="JACHIK010000023">
    <property type="protein sequence ID" value="MBB5044943.1"/>
    <property type="molecule type" value="Genomic_DNA"/>
</dbReference>
<evidence type="ECO:0000313" key="1">
    <source>
        <dbReference type="EMBL" id="MBB5044943.1"/>
    </source>
</evidence>